<protein>
    <submittedName>
        <fullName evidence="1">Uncharacterized protein</fullName>
    </submittedName>
</protein>
<accession>A0AA40BGS3</accession>
<keyword evidence="2" id="KW-1185">Reference proteome</keyword>
<dbReference type="RefSeq" id="XP_060302828.1">
    <property type="nucleotide sequence ID" value="XM_060440906.1"/>
</dbReference>
<name>A0AA40BGS3_9PEZI</name>
<organism evidence="1 2">
    <name type="scientific">Lasiosphaeria miniovina</name>
    <dbReference type="NCBI Taxonomy" id="1954250"/>
    <lineage>
        <taxon>Eukaryota</taxon>
        <taxon>Fungi</taxon>
        <taxon>Dikarya</taxon>
        <taxon>Ascomycota</taxon>
        <taxon>Pezizomycotina</taxon>
        <taxon>Sordariomycetes</taxon>
        <taxon>Sordariomycetidae</taxon>
        <taxon>Sordariales</taxon>
        <taxon>Lasiosphaeriaceae</taxon>
        <taxon>Lasiosphaeria</taxon>
    </lineage>
</organism>
<evidence type="ECO:0000313" key="2">
    <source>
        <dbReference type="Proteomes" id="UP001172101"/>
    </source>
</evidence>
<dbReference type="EMBL" id="JAUIRO010000001">
    <property type="protein sequence ID" value="KAK0733951.1"/>
    <property type="molecule type" value="Genomic_DNA"/>
</dbReference>
<dbReference type="Proteomes" id="UP001172101">
    <property type="component" value="Unassembled WGS sequence"/>
</dbReference>
<comment type="caution">
    <text evidence="1">The sequence shown here is derived from an EMBL/GenBank/DDBJ whole genome shotgun (WGS) entry which is preliminary data.</text>
</comment>
<evidence type="ECO:0000313" key="1">
    <source>
        <dbReference type="EMBL" id="KAK0733951.1"/>
    </source>
</evidence>
<dbReference type="GeneID" id="85324176"/>
<sequence>MSTTGEASFKAAQTALKDAFRTGKFPTDLASVVKGKTTDVDGFIKWLDTNTPARRSPCSAADALTKLKATNFADFAAVVTLADAIDGGEPIPLFKTADREYVVVTTRPVLSVAGESITATTAPPPGSKVSVHPYVYDLVQTSATGGTLALPRFAYALGVLKTRALNPTADTPYEETNYGVVVDVAGTSHAVWLVYNRAPYDVETGEKAVADPAEMPAVFAGVGAPNPDAAQAVAALKDWSVTALLAQTVVEGLVKSTARRGAVAAKAAWIDDLAKVVTLTNLPPPRAAPQAP</sequence>
<proteinExistence type="predicted"/>
<gene>
    <name evidence="1" type="ORF">B0T26DRAFT_686534</name>
</gene>
<reference evidence="1" key="1">
    <citation type="submission" date="2023-06" db="EMBL/GenBank/DDBJ databases">
        <title>Genome-scale phylogeny and comparative genomics of the fungal order Sordariales.</title>
        <authorList>
            <consortium name="Lawrence Berkeley National Laboratory"/>
            <person name="Hensen N."/>
            <person name="Bonometti L."/>
            <person name="Westerberg I."/>
            <person name="Brannstrom I.O."/>
            <person name="Guillou S."/>
            <person name="Cros-Aarteil S."/>
            <person name="Calhoun S."/>
            <person name="Haridas S."/>
            <person name="Kuo A."/>
            <person name="Mondo S."/>
            <person name="Pangilinan J."/>
            <person name="Riley R."/>
            <person name="LaButti K."/>
            <person name="Andreopoulos B."/>
            <person name="Lipzen A."/>
            <person name="Chen C."/>
            <person name="Yanf M."/>
            <person name="Daum C."/>
            <person name="Ng V."/>
            <person name="Clum A."/>
            <person name="Steindorff A."/>
            <person name="Ohm R."/>
            <person name="Martin F."/>
            <person name="Silar P."/>
            <person name="Natvig D."/>
            <person name="Lalanne C."/>
            <person name="Gautier V."/>
            <person name="Ament-velasquez S.L."/>
            <person name="Kruys A."/>
            <person name="Hutchinson M.I."/>
            <person name="Powell A.J."/>
            <person name="Barry K."/>
            <person name="Miller A.N."/>
            <person name="Grigoriev I.V."/>
            <person name="Debuchy R."/>
            <person name="Gladieux P."/>
            <person name="Thoren M.H."/>
            <person name="Johannesson H."/>
        </authorList>
    </citation>
    <scope>NUCLEOTIDE SEQUENCE</scope>
    <source>
        <strain evidence="1">SMH2392-1A</strain>
    </source>
</reference>
<dbReference type="AlphaFoldDB" id="A0AA40BGS3"/>